<protein>
    <submittedName>
        <fullName evidence="2">Mitochondrial import inner membrane translocase subunit tim8</fullName>
    </submittedName>
</protein>
<dbReference type="EMBL" id="JAKIXB020000015">
    <property type="protein sequence ID" value="KAL1601929.1"/>
    <property type="molecule type" value="Genomic_DNA"/>
</dbReference>
<keyword evidence="3" id="KW-1185">Reference proteome</keyword>
<keyword evidence="1" id="KW-0732">Signal</keyword>
<comment type="caution">
    <text evidence="2">The sequence shown here is derived from an EMBL/GenBank/DDBJ whole genome shotgun (WGS) entry which is preliminary data.</text>
</comment>
<sequence>MRPGSFISYALLLAPAVCRVVPLPPQQSSICNLTSLVKSINNRDAEVEPPSEFSIFAANPPPGGFTPFFDKYRCRGHKLLKACMFGEDRAREFVKRIDTSFDSTLEKELALWGYTENEMIADSQCEFDLSFELEFKALGIKAESKENDGPNECFWWQHWDDDKKDESGKVIPKEKQTYVVNDKTYRSTGARAIIGANAKDGIIYLLNHKSAYEGAKELWGVESPPADELPQLTDTSDMAWGVWRRVHPDGQKLDKIKMFFSVLIINKITQQLISEALKTYKVAAGQSRVSSLPRWPGLTFDLESAEGKAMLGSPNGIAVGYFLAQHKNQLGGNKYVTKAQVWADQLGSTPSIIFYVANAPAQPPEEPDEDIWNTRRSLDGTQGLGNAVKRSADGKNVIREHIILAKL</sequence>
<feature type="chain" id="PRO_5045636109" evidence="1">
    <location>
        <begin position="23"/>
        <end position="407"/>
    </location>
</feature>
<organism evidence="2 3">
    <name type="scientific">Nothophoma quercina</name>
    <dbReference type="NCBI Taxonomy" id="749835"/>
    <lineage>
        <taxon>Eukaryota</taxon>
        <taxon>Fungi</taxon>
        <taxon>Dikarya</taxon>
        <taxon>Ascomycota</taxon>
        <taxon>Pezizomycotina</taxon>
        <taxon>Dothideomycetes</taxon>
        <taxon>Pleosporomycetidae</taxon>
        <taxon>Pleosporales</taxon>
        <taxon>Pleosporineae</taxon>
        <taxon>Didymellaceae</taxon>
        <taxon>Nothophoma</taxon>
    </lineage>
</organism>
<feature type="signal peptide" evidence="1">
    <location>
        <begin position="1"/>
        <end position="22"/>
    </location>
</feature>
<accession>A0ABR3RBU1</accession>
<proteinExistence type="predicted"/>
<name>A0ABR3RBU1_9PLEO</name>
<evidence type="ECO:0000313" key="2">
    <source>
        <dbReference type="EMBL" id="KAL1601929.1"/>
    </source>
</evidence>
<evidence type="ECO:0000313" key="3">
    <source>
        <dbReference type="Proteomes" id="UP001521222"/>
    </source>
</evidence>
<evidence type="ECO:0000256" key="1">
    <source>
        <dbReference type="SAM" id="SignalP"/>
    </source>
</evidence>
<reference evidence="2 3" key="1">
    <citation type="submission" date="2024-02" db="EMBL/GenBank/DDBJ databases">
        <title>De novo assembly and annotation of 12 fungi associated with fruit tree decline syndrome in Ontario, Canada.</title>
        <authorList>
            <person name="Sulman M."/>
            <person name="Ellouze W."/>
            <person name="Ilyukhin E."/>
        </authorList>
    </citation>
    <scope>NUCLEOTIDE SEQUENCE [LARGE SCALE GENOMIC DNA]</scope>
    <source>
        <strain evidence="2 3">M97-236</strain>
    </source>
</reference>
<dbReference type="Proteomes" id="UP001521222">
    <property type="component" value="Unassembled WGS sequence"/>
</dbReference>
<gene>
    <name evidence="2" type="primary">TIM8_4</name>
    <name evidence="2" type="ORF">SLS59_005095</name>
</gene>